<proteinExistence type="predicted"/>
<dbReference type="InterPro" id="IPR036890">
    <property type="entry name" value="HATPase_C_sf"/>
</dbReference>
<dbReference type="SUPFAM" id="SSF55874">
    <property type="entry name" value="ATPase domain of HSP90 chaperone/DNA topoisomerase II/histidine kinase"/>
    <property type="match status" value="1"/>
</dbReference>
<feature type="region of interest" description="Disordered" evidence="1">
    <location>
        <begin position="232"/>
        <end position="254"/>
    </location>
</feature>
<evidence type="ECO:0000313" key="2">
    <source>
        <dbReference type="EMBL" id="NMO01547.1"/>
    </source>
</evidence>
<dbReference type="Gene3D" id="3.30.565.10">
    <property type="entry name" value="Histidine kinase-like ATPase, C-terminal domain"/>
    <property type="match status" value="1"/>
</dbReference>
<accession>A0A848KU73</accession>
<protein>
    <recommendedName>
        <fullName evidence="4">ATP-binding protein</fullName>
    </recommendedName>
</protein>
<reference evidence="2 3" key="1">
    <citation type="submission" date="2020-04" db="EMBL/GenBank/DDBJ databases">
        <title>Gordonia sp. nov. TBRC 11910.</title>
        <authorList>
            <person name="Suriyachadkun C."/>
        </authorList>
    </citation>
    <scope>NUCLEOTIDE SEQUENCE [LARGE SCALE GENOMIC DNA]</scope>
    <source>
        <strain evidence="2 3">TBRC 11910</strain>
    </source>
</reference>
<comment type="caution">
    <text evidence="2">The sequence shown here is derived from an EMBL/GenBank/DDBJ whole genome shotgun (WGS) entry which is preliminary data.</text>
</comment>
<name>A0A848KU73_9ACTN</name>
<dbReference type="Proteomes" id="UP000550729">
    <property type="component" value="Unassembled WGS sequence"/>
</dbReference>
<sequence>MSADTFGLAALRDSTLAAWQASPTRLSEDLATEHDLAAIGYRDRLLIELAANAADAATLAGTEGRLSIWLDDRALIVANTGAGLSVDGVRSLLAVRVSAKHGDHDDPAAVVGRFGVGFSTVATVADRVEILSVTGSLVFDKPRAAALADAAEAPLLRIAWPIDTPPPDGFDTAVVLHLRADVDAAALLTAMSDSVADLLLELTALQEISIDSQRTTRSRISVGPGVDDVVLDGPGGSHRRWRSATSTPTGDGPGTRWLVEMVDDAPHPYRRDFLRAPTETDIELSLPARCIASVAVTPDRRGLYPGADVAVAAAGYVELVRALPAAHRAALVPPPGLARNDVDATLRDAVVRRLREERWLPRAYVADQEDAEVSGCAAQVFADASADLANLVGEVLADLVVADLSETPALARLRSVGATEITLAELASALASVQQPPRWWARLYDALSPYVSSGHDVEELGALPVPRADGRLNYGARGLYLPSPGVAGVSWLPTVAPEAVHPLLERLGAEPVSVSQMLAADTLRAAVEASEDALDDLDGDDVVDALATEVLGLIGRDVDADVPKWLAALLIRDSDGELARADELLLPGSPLAGVLIDDSPFGLVDADVVEQWGVDTLRRLGAGWGFTLLHDDLPTGPDHDLPDEQQWWESVGEWSGELWAVRDLDLVADDRWPQALSLLAADSDIRAILDDPEGYTCWWLRNFAEVDGRPLAAWRAPRSVELEGILDPLDHPDADVFAESLGGLPIRSAITGAAIVDGLGDDRRTVTPGSAATTYSALAQAFSRGIVVDADLADLPYPFRARAFDGSVVGEDAIVVDRPWLLQVIDPSVAVVVGIPIERGRAEAVADALDLRLASEALDVEVVEPGAASTWASSTEALAFLAQRGAEIPRREVRLHDALRVSVRIDGAVNVFGVTWWVDDEGVTHLGGPITMTS</sequence>
<dbReference type="AlphaFoldDB" id="A0A848KU73"/>
<evidence type="ECO:0008006" key="4">
    <source>
        <dbReference type="Google" id="ProtNLM"/>
    </source>
</evidence>
<evidence type="ECO:0000313" key="3">
    <source>
        <dbReference type="Proteomes" id="UP000550729"/>
    </source>
</evidence>
<gene>
    <name evidence="2" type="ORF">HH308_10015</name>
</gene>
<dbReference type="NCBIfam" id="NF047352">
    <property type="entry name" value="P_loop_sacsin"/>
    <property type="match status" value="1"/>
</dbReference>
<dbReference type="RefSeq" id="WP_170194050.1">
    <property type="nucleotide sequence ID" value="NZ_JABBNB010000008.1"/>
</dbReference>
<keyword evidence="3" id="KW-1185">Reference proteome</keyword>
<dbReference type="EMBL" id="JABBNB010000008">
    <property type="protein sequence ID" value="NMO01547.1"/>
    <property type="molecule type" value="Genomic_DNA"/>
</dbReference>
<evidence type="ECO:0000256" key="1">
    <source>
        <dbReference type="SAM" id="MobiDB-lite"/>
    </source>
</evidence>
<organism evidence="2 3">
    <name type="scientific">Gordonia asplenii</name>
    <dbReference type="NCBI Taxonomy" id="2725283"/>
    <lineage>
        <taxon>Bacteria</taxon>
        <taxon>Bacillati</taxon>
        <taxon>Actinomycetota</taxon>
        <taxon>Actinomycetes</taxon>
        <taxon>Mycobacteriales</taxon>
        <taxon>Gordoniaceae</taxon>
        <taxon>Gordonia</taxon>
    </lineage>
</organism>